<feature type="transmembrane region" description="Helical" evidence="1">
    <location>
        <begin position="108"/>
        <end position="126"/>
    </location>
</feature>
<evidence type="ECO:0000313" key="3">
    <source>
        <dbReference type="Proteomes" id="UP001295684"/>
    </source>
</evidence>
<dbReference type="EMBL" id="CAMPGE010014685">
    <property type="protein sequence ID" value="CAI2373342.1"/>
    <property type="molecule type" value="Genomic_DNA"/>
</dbReference>
<keyword evidence="1" id="KW-0812">Transmembrane</keyword>
<accession>A0AAD2CXD2</accession>
<gene>
    <name evidence="2" type="ORF">ECRASSUSDP1_LOCUS14684</name>
</gene>
<dbReference type="AlphaFoldDB" id="A0AAD2CXD2"/>
<feature type="transmembrane region" description="Helical" evidence="1">
    <location>
        <begin position="212"/>
        <end position="232"/>
    </location>
</feature>
<proteinExistence type="predicted"/>
<feature type="transmembrane region" description="Helical" evidence="1">
    <location>
        <begin position="23"/>
        <end position="45"/>
    </location>
</feature>
<feature type="transmembrane region" description="Helical" evidence="1">
    <location>
        <begin position="180"/>
        <end position="200"/>
    </location>
</feature>
<sequence>MAGSSKPVYGITKRKKICSPQEAIIFLLGSITYILLFIPICYYTMQMPEYDTESLEYRRFFARDNHFTTIIHTGKFLLWIIMVVTGFAFVNLVNLLNQRKNPFKGRDATYRDFFILILASIILYFFTPHISLRAPHDMQRDLNFSKIFRENLAEENKYPGCKGNIGCIEPFPVLPPMPSILRFLIREFAFAFSVVGFPVSSNCCYVYTEYEVVFHNMLFVVFFTVGLNYTHLDFPPFSQWGFTMEKMRKFNCIGWLMTFIFAAVLLLNGYYVYHVYSFSKSQGKYHILTALLLGYGILRTFLLRKTHYIHFHHWTCGVVGLLYFGFQNNYFCILGGISAGVMVEGASRWGFMPVWKSHDWITPKPKTE</sequence>
<feature type="transmembrane region" description="Helical" evidence="1">
    <location>
        <begin position="252"/>
        <end position="273"/>
    </location>
</feature>
<protein>
    <submittedName>
        <fullName evidence="2">Uncharacterized protein</fullName>
    </submittedName>
</protein>
<keyword evidence="1" id="KW-1133">Transmembrane helix</keyword>
<keyword evidence="3" id="KW-1185">Reference proteome</keyword>
<evidence type="ECO:0000256" key="1">
    <source>
        <dbReference type="SAM" id="Phobius"/>
    </source>
</evidence>
<organism evidence="2 3">
    <name type="scientific">Euplotes crassus</name>
    <dbReference type="NCBI Taxonomy" id="5936"/>
    <lineage>
        <taxon>Eukaryota</taxon>
        <taxon>Sar</taxon>
        <taxon>Alveolata</taxon>
        <taxon>Ciliophora</taxon>
        <taxon>Intramacronucleata</taxon>
        <taxon>Spirotrichea</taxon>
        <taxon>Hypotrichia</taxon>
        <taxon>Euplotida</taxon>
        <taxon>Euplotidae</taxon>
        <taxon>Moneuplotes</taxon>
    </lineage>
</organism>
<feature type="transmembrane region" description="Helical" evidence="1">
    <location>
        <begin position="285"/>
        <end position="302"/>
    </location>
</feature>
<keyword evidence="1" id="KW-0472">Membrane</keyword>
<evidence type="ECO:0000313" key="2">
    <source>
        <dbReference type="EMBL" id="CAI2373342.1"/>
    </source>
</evidence>
<dbReference type="Proteomes" id="UP001295684">
    <property type="component" value="Unassembled WGS sequence"/>
</dbReference>
<reference evidence="2" key="1">
    <citation type="submission" date="2023-07" db="EMBL/GenBank/DDBJ databases">
        <authorList>
            <consortium name="AG Swart"/>
            <person name="Singh M."/>
            <person name="Singh A."/>
            <person name="Seah K."/>
            <person name="Emmerich C."/>
        </authorList>
    </citation>
    <scope>NUCLEOTIDE SEQUENCE</scope>
    <source>
        <strain evidence="2">DP1</strain>
    </source>
</reference>
<feature type="transmembrane region" description="Helical" evidence="1">
    <location>
        <begin position="76"/>
        <end position="96"/>
    </location>
</feature>
<comment type="caution">
    <text evidence="2">The sequence shown here is derived from an EMBL/GenBank/DDBJ whole genome shotgun (WGS) entry which is preliminary data.</text>
</comment>
<name>A0AAD2CXD2_EUPCR</name>